<comment type="cofactor">
    <cofactor evidence="1">
        <name>Ca(2+)</name>
        <dbReference type="ChEBI" id="CHEBI:29108"/>
    </cofactor>
</comment>
<evidence type="ECO:0000256" key="11">
    <source>
        <dbReference type="ARBA" id="ARBA00023157"/>
    </source>
</evidence>
<keyword evidence="11" id="KW-1015">Disulfide bond</keyword>
<dbReference type="GO" id="GO:0050482">
    <property type="term" value="P:arachidonate secretion"/>
    <property type="evidence" value="ECO:0007669"/>
    <property type="project" value="InterPro"/>
</dbReference>
<keyword evidence="7" id="KW-0378">Hydrolase</keyword>
<dbReference type="GO" id="GO:0006644">
    <property type="term" value="P:phospholipid metabolic process"/>
    <property type="evidence" value="ECO:0007669"/>
    <property type="project" value="InterPro"/>
</dbReference>
<dbReference type="GO" id="GO:0046872">
    <property type="term" value="F:metal ion binding"/>
    <property type="evidence" value="ECO:0007669"/>
    <property type="project" value="UniProtKB-KW"/>
</dbReference>
<evidence type="ECO:0000256" key="6">
    <source>
        <dbReference type="ARBA" id="ARBA00022723"/>
    </source>
</evidence>
<keyword evidence="5" id="KW-0964">Secreted</keyword>
<dbReference type="OrthoDB" id="10059604at2759"/>
<keyword evidence="6" id="KW-0479">Metal-binding</keyword>
<evidence type="ECO:0000313" key="14">
    <source>
        <dbReference type="EMBL" id="CAG5095193.1"/>
    </source>
</evidence>
<dbReference type="FunFam" id="1.20.90.10:FF:000002">
    <property type="entry name" value="Phospholipase A2 group III"/>
    <property type="match status" value="1"/>
</dbReference>
<keyword evidence="10" id="KW-0443">Lipid metabolism</keyword>
<evidence type="ECO:0000256" key="4">
    <source>
        <dbReference type="ARBA" id="ARBA00021721"/>
    </source>
</evidence>
<name>A0A8J2HGQ3_COTCN</name>
<evidence type="ECO:0000256" key="12">
    <source>
        <dbReference type="ARBA" id="ARBA00029903"/>
    </source>
</evidence>
<evidence type="ECO:0000256" key="2">
    <source>
        <dbReference type="ARBA" id="ARBA00004613"/>
    </source>
</evidence>
<dbReference type="GO" id="GO:0004623">
    <property type="term" value="F:phospholipase A2 activity"/>
    <property type="evidence" value="ECO:0007669"/>
    <property type="project" value="UniProtKB-EC"/>
</dbReference>
<dbReference type="PANTHER" id="PTHR12253">
    <property type="entry name" value="RH14732P"/>
    <property type="match status" value="1"/>
</dbReference>
<evidence type="ECO:0000256" key="10">
    <source>
        <dbReference type="ARBA" id="ARBA00023098"/>
    </source>
</evidence>
<evidence type="ECO:0000256" key="3">
    <source>
        <dbReference type="ARBA" id="ARBA00013278"/>
    </source>
</evidence>
<feature type="domain" description="Phospholipase A2-like central" evidence="13">
    <location>
        <begin position="12"/>
        <end position="112"/>
    </location>
</feature>
<dbReference type="Proteomes" id="UP000786811">
    <property type="component" value="Unassembled WGS sequence"/>
</dbReference>
<keyword evidence="9" id="KW-0442">Lipid degradation</keyword>
<evidence type="ECO:0000256" key="8">
    <source>
        <dbReference type="ARBA" id="ARBA00022837"/>
    </source>
</evidence>
<dbReference type="AlphaFoldDB" id="A0A8J2HGQ3"/>
<dbReference type="EMBL" id="CAJNRD030001121">
    <property type="protein sequence ID" value="CAG5095193.1"/>
    <property type="molecule type" value="Genomic_DNA"/>
</dbReference>
<keyword evidence="8" id="KW-0106">Calcium</keyword>
<evidence type="ECO:0000259" key="13">
    <source>
        <dbReference type="Pfam" id="PF05826"/>
    </source>
</evidence>
<evidence type="ECO:0000256" key="9">
    <source>
        <dbReference type="ARBA" id="ARBA00022963"/>
    </source>
</evidence>
<dbReference type="GO" id="GO:0016042">
    <property type="term" value="P:lipid catabolic process"/>
    <property type="evidence" value="ECO:0007669"/>
    <property type="project" value="UniProtKB-KW"/>
</dbReference>
<dbReference type="InterPro" id="IPR016090">
    <property type="entry name" value="PLA2-like_dom"/>
</dbReference>
<accession>A0A8J2HGQ3</accession>
<evidence type="ECO:0000256" key="5">
    <source>
        <dbReference type="ARBA" id="ARBA00022525"/>
    </source>
</evidence>
<dbReference type="SUPFAM" id="SSF48619">
    <property type="entry name" value="Phospholipase A2, PLA2"/>
    <property type="match status" value="1"/>
</dbReference>
<dbReference type="GO" id="GO:0005576">
    <property type="term" value="C:extracellular region"/>
    <property type="evidence" value="ECO:0007669"/>
    <property type="project" value="UniProtKB-SubCell"/>
</dbReference>
<dbReference type="EC" id="3.1.1.4" evidence="3"/>
<evidence type="ECO:0000313" key="15">
    <source>
        <dbReference type="Proteomes" id="UP000786811"/>
    </source>
</evidence>
<dbReference type="InterPro" id="IPR033113">
    <property type="entry name" value="PLA2_histidine"/>
</dbReference>
<comment type="subcellular location">
    <subcellularLocation>
        <location evidence="2">Secreted</location>
    </subcellularLocation>
</comment>
<proteinExistence type="predicted"/>
<organism evidence="14 15">
    <name type="scientific">Cotesia congregata</name>
    <name type="common">Parasitoid wasp</name>
    <name type="synonym">Apanteles congregatus</name>
    <dbReference type="NCBI Taxonomy" id="51543"/>
    <lineage>
        <taxon>Eukaryota</taxon>
        <taxon>Metazoa</taxon>
        <taxon>Ecdysozoa</taxon>
        <taxon>Arthropoda</taxon>
        <taxon>Hexapoda</taxon>
        <taxon>Insecta</taxon>
        <taxon>Pterygota</taxon>
        <taxon>Neoptera</taxon>
        <taxon>Endopterygota</taxon>
        <taxon>Hymenoptera</taxon>
        <taxon>Apocrita</taxon>
        <taxon>Ichneumonoidea</taxon>
        <taxon>Braconidae</taxon>
        <taxon>Microgastrinae</taxon>
        <taxon>Cotesia</taxon>
    </lineage>
</organism>
<sequence>MRSIFISPFHGIFPGTLWCGAGSAADSDEDLGLFQDTDTCCREHDHCPLNLAPGQTFFIGVSLPLYNDASTTASHCDCEERFYNCLKSSSNLISYKIGKNYFNILAMPCFTYDYPIERCVQYEGFIKEKCVEYEVDVSAPRTWQWRDSRSY</sequence>
<dbReference type="InterPro" id="IPR036444">
    <property type="entry name" value="PLipase_A2_dom_sf"/>
</dbReference>
<dbReference type="Gene3D" id="1.20.90.10">
    <property type="entry name" value="Phospholipase A2 domain"/>
    <property type="match status" value="1"/>
</dbReference>
<gene>
    <name evidence="14" type="ORF">HICCMSTLAB_LOCUS7587</name>
</gene>
<protein>
    <recommendedName>
        <fullName evidence="4">Phospholipase A2</fullName>
        <ecNumber evidence="3">3.1.1.4</ecNumber>
    </recommendedName>
    <alternativeName>
        <fullName evidence="12">Phosphatidylcholine 2-acylhydrolase</fullName>
    </alternativeName>
</protein>
<dbReference type="Pfam" id="PF05826">
    <property type="entry name" value="Phospholip_A2_2"/>
    <property type="match status" value="1"/>
</dbReference>
<comment type="caution">
    <text evidence="14">The sequence shown here is derived from an EMBL/GenBank/DDBJ whole genome shotgun (WGS) entry which is preliminary data.</text>
</comment>
<evidence type="ECO:0000256" key="7">
    <source>
        <dbReference type="ARBA" id="ARBA00022801"/>
    </source>
</evidence>
<reference evidence="14" key="1">
    <citation type="submission" date="2021-04" db="EMBL/GenBank/DDBJ databases">
        <authorList>
            <person name="Chebbi M.A.C M."/>
        </authorList>
    </citation>
    <scope>NUCLEOTIDE SEQUENCE</scope>
</reference>
<keyword evidence="15" id="KW-1185">Reference proteome</keyword>
<evidence type="ECO:0000256" key="1">
    <source>
        <dbReference type="ARBA" id="ARBA00001913"/>
    </source>
</evidence>
<dbReference type="PROSITE" id="PS00118">
    <property type="entry name" value="PA2_HIS"/>
    <property type="match status" value="1"/>
</dbReference>